<evidence type="ECO:0000313" key="1">
    <source>
        <dbReference type="EMBL" id="KOB68823.1"/>
    </source>
</evidence>
<accession>A0A0L7KZX8</accession>
<sequence length="119" mass="13497">MTFIKLILEMGKQYKGPKIFRRKINKSASQIIKLKNSDGHIVTDRNQMLKIVEGFYGELYATRSAEPKSPGNDLRAPPTEHRTLEILPNIITCEVEKALSQMKNEKSPGEDGITVELLR</sequence>
<name>A0A0L7KZX8_OPEBR</name>
<reference evidence="1 2" key="1">
    <citation type="journal article" date="2015" name="Genome Biol. Evol.">
        <title>The genome of winter moth (Operophtera brumata) provides a genomic perspective on sexual dimorphism and phenology.</title>
        <authorList>
            <person name="Derks M.F."/>
            <person name="Smit S."/>
            <person name="Salis L."/>
            <person name="Schijlen E."/>
            <person name="Bossers A."/>
            <person name="Mateman C."/>
            <person name="Pijl A.S."/>
            <person name="de Ridder D."/>
            <person name="Groenen M.A."/>
            <person name="Visser M.E."/>
            <person name="Megens H.J."/>
        </authorList>
    </citation>
    <scope>NUCLEOTIDE SEQUENCE [LARGE SCALE GENOMIC DNA]</scope>
    <source>
        <strain evidence="1">WM2013NL</strain>
        <tissue evidence="1">Head and thorax</tissue>
    </source>
</reference>
<dbReference type="GO" id="GO:0003964">
    <property type="term" value="F:RNA-directed DNA polymerase activity"/>
    <property type="evidence" value="ECO:0007669"/>
    <property type="project" value="UniProtKB-KW"/>
</dbReference>
<keyword evidence="1" id="KW-0540">Nuclease</keyword>
<dbReference type="AlphaFoldDB" id="A0A0L7KZX8"/>
<keyword evidence="1" id="KW-0378">Hydrolase</keyword>
<keyword evidence="1" id="KW-0255">Endonuclease</keyword>
<feature type="non-terminal residue" evidence="1">
    <location>
        <position position="119"/>
    </location>
</feature>
<keyword evidence="2" id="KW-1185">Reference proteome</keyword>
<dbReference type="GO" id="GO:0004519">
    <property type="term" value="F:endonuclease activity"/>
    <property type="evidence" value="ECO:0007669"/>
    <property type="project" value="UniProtKB-KW"/>
</dbReference>
<organism evidence="1 2">
    <name type="scientific">Operophtera brumata</name>
    <name type="common">Winter moth</name>
    <name type="synonym">Phalaena brumata</name>
    <dbReference type="NCBI Taxonomy" id="104452"/>
    <lineage>
        <taxon>Eukaryota</taxon>
        <taxon>Metazoa</taxon>
        <taxon>Ecdysozoa</taxon>
        <taxon>Arthropoda</taxon>
        <taxon>Hexapoda</taxon>
        <taxon>Insecta</taxon>
        <taxon>Pterygota</taxon>
        <taxon>Neoptera</taxon>
        <taxon>Endopterygota</taxon>
        <taxon>Lepidoptera</taxon>
        <taxon>Glossata</taxon>
        <taxon>Ditrysia</taxon>
        <taxon>Geometroidea</taxon>
        <taxon>Geometridae</taxon>
        <taxon>Larentiinae</taxon>
        <taxon>Operophtera</taxon>
    </lineage>
</organism>
<gene>
    <name evidence="1" type="ORF">OBRU01_17513</name>
</gene>
<comment type="caution">
    <text evidence="1">The sequence shown here is derived from an EMBL/GenBank/DDBJ whole genome shotgun (WGS) entry which is preliminary data.</text>
</comment>
<protein>
    <submittedName>
        <fullName evidence="1">Endonuclease-reverse transcriptase</fullName>
    </submittedName>
</protein>
<proteinExistence type="predicted"/>
<keyword evidence="1" id="KW-0808">Transferase</keyword>
<dbReference type="EMBL" id="JTDY01003921">
    <property type="protein sequence ID" value="KOB68823.1"/>
    <property type="molecule type" value="Genomic_DNA"/>
</dbReference>
<evidence type="ECO:0000313" key="2">
    <source>
        <dbReference type="Proteomes" id="UP000037510"/>
    </source>
</evidence>
<keyword evidence="1" id="KW-0548">Nucleotidyltransferase</keyword>
<dbReference type="Proteomes" id="UP000037510">
    <property type="component" value="Unassembled WGS sequence"/>
</dbReference>
<keyword evidence="1" id="KW-0695">RNA-directed DNA polymerase</keyword>